<name>A0A9R1FXR7_WHEAT</name>
<protein>
    <submittedName>
        <fullName evidence="2">Uncharacterized protein</fullName>
    </submittedName>
</protein>
<reference evidence="2" key="2">
    <citation type="submission" date="2020-03" db="EMBL/GenBank/DDBJ databases">
        <title>The second near-complete assembly of the hexaploid bread wheat (Triticum aestivum) genome.</title>
        <authorList>
            <person name="Zimin A.V."/>
            <person name="Puiu D."/>
            <person name="Shumante A."/>
            <person name="Alonge M."/>
            <person name="Salzberg S.L."/>
        </authorList>
    </citation>
    <scope>NUCLEOTIDE SEQUENCE</scope>
    <source>
        <tissue evidence="2">Leaf</tissue>
    </source>
</reference>
<dbReference type="EMBL" id="CM022219">
    <property type="protein sequence ID" value="KAF7037302.1"/>
    <property type="molecule type" value="Genomic_DNA"/>
</dbReference>
<feature type="compositionally biased region" description="Polar residues" evidence="1">
    <location>
        <begin position="107"/>
        <end position="136"/>
    </location>
</feature>
<feature type="region of interest" description="Disordered" evidence="1">
    <location>
        <begin position="1"/>
        <end position="235"/>
    </location>
</feature>
<gene>
    <name evidence="2" type="ORF">CFC21_047709</name>
</gene>
<sequence>SARSAAARPAPSSGSPPTTPPASFSRSSRPAPARPRRCGARAASWPGSAPRTSSRASAPAPHPAASTSSSSSSRRAARSPTRLPGAAGASRSAPSRGTRGTWPGGLPTSTGTRWCTGTSRLGTSCSAATAEPSSRTSDARGRRIPTGRSAALRRSWRRRWRAGRSRAWRPTCGRSAAPSSRWPPAAPRGATWTTSSRRSTGSDTRTPCPSCQRRCRRRPRTSCASAWQETPATGP</sequence>
<evidence type="ECO:0000256" key="1">
    <source>
        <dbReference type="SAM" id="MobiDB-lite"/>
    </source>
</evidence>
<feature type="compositionally biased region" description="Low complexity" evidence="1">
    <location>
        <begin position="174"/>
        <end position="212"/>
    </location>
</feature>
<proteinExistence type="predicted"/>
<feature type="compositionally biased region" description="Low complexity" evidence="1">
    <location>
        <begin position="1"/>
        <end position="31"/>
    </location>
</feature>
<feature type="non-terminal residue" evidence="2">
    <location>
        <position position="1"/>
    </location>
</feature>
<evidence type="ECO:0000313" key="2">
    <source>
        <dbReference type="EMBL" id="KAF7037302.1"/>
    </source>
</evidence>
<feature type="compositionally biased region" description="Low complexity" evidence="1">
    <location>
        <begin position="40"/>
        <end position="101"/>
    </location>
</feature>
<organism evidence="2">
    <name type="scientific">Triticum aestivum</name>
    <name type="common">Wheat</name>
    <dbReference type="NCBI Taxonomy" id="4565"/>
    <lineage>
        <taxon>Eukaryota</taxon>
        <taxon>Viridiplantae</taxon>
        <taxon>Streptophyta</taxon>
        <taxon>Embryophyta</taxon>
        <taxon>Tracheophyta</taxon>
        <taxon>Spermatophyta</taxon>
        <taxon>Magnoliopsida</taxon>
        <taxon>Liliopsida</taxon>
        <taxon>Poales</taxon>
        <taxon>Poaceae</taxon>
        <taxon>BOP clade</taxon>
        <taxon>Pooideae</taxon>
        <taxon>Triticodae</taxon>
        <taxon>Triticeae</taxon>
        <taxon>Triticinae</taxon>
        <taxon>Triticum</taxon>
    </lineage>
</organism>
<feature type="non-terminal residue" evidence="2">
    <location>
        <position position="235"/>
    </location>
</feature>
<comment type="caution">
    <text evidence="2">The sequence shown here is derived from an EMBL/GenBank/DDBJ whole genome shotgun (WGS) entry which is preliminary data.</text>
</comment>
<dbReference type="Proteomes" id="UP000815260">
    <property type="component" value="Chromosome 3D"/>
</dbReference>
<dbReference type="AlphaFoldDB" id="A0A9R1FXR7"/>
<accession>A0A9R1FXR7</accession>
<reference evidence="2" key="1">
    <citation type="journal article" date="2017" name="Gigascience">
        <title>The first near-complete assembly of the hexaploid bread wheat genome, Triticum aestivum.</title>
        <authorList>
            <person name="Zimin A.V."/>
            <person name="Puiu D."/>
            <person name="Hall R."/>
            <person name="Kingan S."/>
            <person name="Clavijo B.J."/>
            <person name="Salzberg S.L."/>
        </authorList>
    </citation>
    <scope>NUCLEOTIDE SEQUENCE</scope>
    <source>
        <tissue evidence="2">Leaf</tissue>
    </source>
</reference>
<feature type="compositionally biased region" description="Basic residues" evidence="1">
    <location>
        <begin position="154"/>
        <end position="167"/>
    </location>
</feature>